<dbReference type="PANTHER" id="PTHR42820:SF1">
    <property type="entry name" value="SHORT-CHAIN DEHYDROGENASE_REDUCTASE FAMILY PROTEIN"/>
    <property type="match status" value="1"/>
</dbReference>
<name>A0A917PQM8_9MICO</name>
<dbReference type="RefSeq" id="WP_188743978.1">
    <property type="nucleotide sequence ID" value="NZ_BAABFW010000029.1"/>
</dbReference>
<dbReference type="Pfam" id="PF00106">
    <property type="entry name" value="adh_short"/>
    <property type="match status" value="1"/>
</dbReference>
<dbReference type="PANTHER" id="PTHR42820">
    <property type="entry name" value="SHORT-CHAIN DEHYDROGENASE REDUCTASE"/>
    <property type="match status" value="1"/>
</dbReference>
<evidence type="ECO:0008006" key="3">
    <source>
        <dbReference type="Google" id="ProtNLM"/>
    </source>
</evidence>
<organism evidence="1 2">
    <name type="scientific">Agromyces bauzanensis</name>
    <dbReference type="NCBI Taxonomy" id="1308924"/>
    <lineage>
        <taxon>Bacteria</taxon>
        <taxon>Bacillati</taxon>
        <taxon>Actinomycetota</taxon>
        <taxon>Actinomycetes</taxon>
        <taxon>Micrococcales</taxon>
        <taxon>Microbacteriaceae</taxon>
        <taxon>Agromyces</taxon>
    </lineage>
</organism>
<dbReference type="SUPFAM" id="SSF51735">
    <property type="entry name" value="NAD(P)-binding Rossmann-fold domains"/>
    <property type="match status" value="1"/>
</dbReference>
<protein>
    <recommendedName>
        <fullName evidence="3">SDR family NAD(P)-dependent oxidoreductase</fullName>
    </recommendedName>
</protein>
<gene>
    <name evidence="1" type="ORF">GCM10011372_27320</name>
</gene>
<comment type="caution">
    <text evidence="1">The sequence shown here is derived from an EMBL/GenBank/DDBJ whole genome shotgun (WGS) entry which is preliminary data.</text>
</comment>
<dbReference type="Proteomes" id="UP000636956">
    <property type="component" value="Unassembled WGS sequence"/>
</dbReference>
<sequence length="104" mass="10565">MDVPLSPAGVRLAGRRAIVTGGARGIGAAIAARLASEGASVAVLDVLEEPGRAQAERIGGTFHRVDLADESDTRLRVGEAIEALGGIDILVNNAGILRLGLAND</sequence>
<reference evidence="1" key="2">
    <citation type="submission" date="2020-09" db="EMBL/GenBank/DDBJ databases">
        <authorList>
            <person name="Sun Q."/>
            <person name="Zhou Y."/>
        </authorList>
    </citation>
    <scope>NUCLEOTIDE SEQUENCE</scope>
    <source>
        <strain evidence="1">CGMCC 1.8984</strain>
    </source>
</reference>
<dbReference type="Gene3D" id="3.40.50.720">
    <property type="entry name" value="NAD(P)-binding Rossmann-like Domain"/>
    <property type="match status" value="1"/>
</dbReference>
<dbReference type="AlphaFoldDB" id="A0A917PQM8"/>
<keyword evidence="2" id="KW-1185">Reference proteome</keyword>
<evidence type="ECO:0000313" key="1">
    <source>
        <dbReference type="EMBL" id="GGJ87368.1"/>
    </source>
</evidence>
<accession>A0A917PQM8</accession>
<dbReference type="PRINTS" id="PR00081">
    <property type="entry name" value="GDHRDH"/>
</dbReference>
<dbReference type="EMBL" id="BMMD01000016">
    <property type="protein sequence ID" value="GGJ87368.1"/>
    <property type="molecule type" value="Genomic_DNA"/>
</dbReference>
<evidence type="ECO:0000313" key="2">
    <source>
        <dbReference type="Proteomes" id="UP000636956"/>
    </source>
</evidence>
<reference evidence="1" key="1">
    <citation type="journal article" date="2014" name="Int. J. Syst. Evol. Microbiol.">
        <title>Complete genome sequence of Corynebacterium casei LMG S-19264T (=DSM 44701T), isolated from a smear-ripened cheese.</title>
        <authorList>
            <consortium name="US DOE Joint Genome Institute (JGI-PGF)"/>
            <person name="Walter F."/>
            <person name="Albersmeier A."/>
            <person name="Kalinowski J."/>
            <person name="Ruckert C."/>
        </authorList>
    </citation>
    <scope>NUCLEOTIDE SEQUENCE</scope>
    <source>
        <strain evidence="1">CGMCC 1.8984</strain>
    </source>
</reference>
<proteinExistence type="predicted"/>
<dbReference type="InterPro" id="IPR002347">
    <property type="entry name" value="SDR_fam"/>
</dbReference>
<dbReference type="InterPro" id="IPR036291">
    <property type="entry name" value="NAD(P)-bd_dom_sf"/>
</dbReference>